<evidence type="ECO:0000313" key="2">
    <source>
        <dbReference type="EMBL" id="QJB03366.1"/>
    </source>
</evidence>
<organism evidence="2">
    <name type="scientific">viral metagenome</name>
    <dbReference type="NCBI Taxonomy" id="1070528"/>
    <lineage>
        <taxon>unclassified sequences</taxon>
        <taxon>metagenomes</taxon>
        <taxon>organismal metagenomes</taxon>
    </lineage>
</organism>
<keyword evidence="1" id="KW-1133">Transmembrane helix</keyword>
<proteinExistence type="predicted"/>
<feature type="transmembrane region" description="Helical" evidence="1">
    <location>
        <begin position="6"/>
        <end position="27"/>
    </location>
</feature>
<keyword evidence="1" id="KW-0812">Transmembrane</keyword>
<gene>
    <name evidence="2" type="ORF">MM171B00773_0018</name>
</gene>
<reference evidence="2" key="1">
    <citation type="submission" date="2020-03" db="EMBL/GenBank/DDBJ databases">
        <title>The deep terrestrial virosphere.</title>
        <authorList>
            <person name="Holmfeldt K."/>
            <person name="Nilsson E."/>
            <person name="Simone D."/>
            <person name="Lopez-Fernandez M."/>
            <person name="Wu X."/>
            <person name="de Brujin I."/>
            <person name="Lundin D."/>
            <person name="Andersson A."/>
            <person name="Bertilsson S."/>
            <person name="Dopson M."/>
        </authorList>
    </citation>
    <scope>NUCLEOTIDE SEQUENCE</scope>
    <source>
        <strain evidence="2">MM171B00773</strain>
    </source>
</reference>
<keyword evidence="1" id="KW-0472">Membrane</keyword>
<dbReference type="AlphaFoldDB" id="A0A6M3MDK3"/>
<name>A0A6M3MDK3_9ZZZZ</name>
<protein>
    <submittedName>
        <fullName evidence="2">Uncharacterized protein</fullName>
    </submittedName>
</protein>
<dbReference type="EMBL" id="MT143841">
    <property type="protein sequence ID" value="QJB03366.1"/>
    <property type="molecule type" value="Genomic_DNA"/>
</dbReference>
<evidence type="ECO:0000256" key="1">
    <source>
        <dbReference type="SAM" id="Phobius"/>
    </source>
</evidence>
<sequence length="91" mass="10482">MTITFGELVAFVSVLLVVLGLVVKVIANNGNQRKQLYARLDADKLRQEDTYTSKNICKIQHQYIKETLDELKLFMKEISAVLDRVRSQLKK</sequence>
<accession>A0A6M3MDK3</accession>